<dbReference type="AlphaFoldDB" id="A0A0K0GG73"/>
<dbReference type="EMBL" id="CP000967">
    <property type="protein sequence ID" value="ACD57003.1"/>
    <property type="molecule type" value="Genomic_DNA"/>
</dbReference>
<gene>
    <name evidence="2" type="ordered locus">PXO_03874</name>
</gene>
<dbReference type="Proteomes" id="UP000001740">
    <property type="component" value="Chromosome"/>
</dbReference>
<accession>A0A0K0GG73</accession>
<reference evidence="2 3" key="1">
    <citation type="journal article" date="2008" name="BMC Genomics">
        <title>Genome sequence and rapid evolution of the rice pathogen Xanthomonas oryzae pv. oryzae PXO99A.</title>
        <authorList>
            <person name="Salzberg S.L."/>
            <person name="Sommer D.D."/>
            <person name="Schatz M.C."/>
            <person name="Phillippy A.M."/>
            <person name="Rabinowicz P.D."/>
            <person name="Tsuge S."/>
            <person name="Furutani A."/>
            <person name="Ochiai H."/>
            <person name="Delcher A.L."/>
            <person name="Kelley D."/>
            <person name="Madupu R."/>
            <person name="Puiu D."/>
            <person name="Radune D."/>
            <person name="Shumway M."/>
            <person name="Trapnell C."/>
            <person name="Aparna G."/>
            <person name="Jha G."/>
            <person name="Pandey A."/>
            <person name="Patil P.B."/>
            <person name="Ishihara H."/>
            <person name="Meyer D.F."/>
            <person name="Szurek B."/>
            <person name="Verdier V."/>
            <person name="Koebnik R."/>
            <person name="Dow J.M."/>
            <person name="Ryan R.P."/>
            <person name="Hirata H."/>
            <person name="Tsuyumu S."/>
            <person name="Won Lee S."/>
            <person name="Seo Y.S."/>
            <person name="Sriariyanum M."/>
            <person name="Ronald P.C."/>
            <person name="Sonti R.V."/>
            <person name="Van Sluys M.A."/>
            <person name="Leach J.E."/>
            <person name="White F.F."/>
            <person name="Bogdanove A.J."/>
        </authorList>
    </citation>
    <scope>NUCLEOTIDE SEQUENCE [LARGE SCALE GENOMIC DNA]</scope>
    <source>
        <strain evidence="2 3">PXO99A</strain>
    </source>
</reference>
<evidence type="ECO:0000313" key="2">
    <source>
        <dbReference type="EMBL" id="ACD57003.1"/>
    </source>
</evidence>
<keyword evidence="1" id="KW-0812">Transmembrane</keyword>
<sequence length="43" mass="4952">MYDTRVHCARVWRSHCDFLSIALRCIMAVGVACGFTRLHAMPR</sequence>
<evidence type="ECO:0000313" key="3">
    <source>
        <dbReference type="Proteomes" id="UP000001740"/>
    </source>
</evidence>
<keyword evidence="1" id="KW-0472">Membrane</keyword>
<dbReference type="HOGENOM" id="CLU_3241500_0_0_6"/>
<keyword evidence="1" id="KW-1133">Transmembrane helix</keyword>
<evidence type="ECO:0000256" key="1">
    <source>
        <dbReference type="SAM" id="Phobius"/>
    </source>
</evidence>
<proteinExistence type="predicted"/>
<dbReference type="KEGG" id="xop:PXO_03874"/>
<organism evidence="2 3">
    <name type="scientific">Xanthomonas oryzae pv. oryzae (strain PXO99A)</name>
    <dbReference type="NCBI Taxonomy" id="360094"/>
    <lineage>
        <taxon>Bacteria</taxon>
        <taxon>Pseudomonadati</taxon>
        <taxon>Pseudomonadota</taxon>
        <taxon>Gammaproteobacteria</taxon>
        <taxon>Lysobacterales</taxon>
        <taxon>Lysobacteraceae</taxon>
        <taxon>Xanthomonas</taxon>
    </lineage>
</organism>
<feature type="transmembrane region" description="Helical" evidence="1">
    <location>
        <begin position="21"/>
        <end position="40"/>
    </location>
</feature>
<protein>
    <submittedName>
        <fullName evidence="2">Uncharacterized protein</fullName>
    </submittedName>
</protein>
<name>A0A0K0GG73_XANOP</name>